<dbReference type="GO" id="GO:0005524">
    <property type="term" value="F:ATP binding"/>
    <property type="evidence" value="ECO:0007669"/>
    <property type="project" value="UniProtKB-UniRule"/>
</dbReference>
<dbReference type="PROSITE" id="PS00018">
    <property type="entry name" value="EF_HAND_1"/>
    <property type="match status" value="4"/>
</dbReference>
<dbReference type="FunFam" id="3.30.200.20:FF:000315">
    <property type="entry name" value="Calcium-dependent protein kinase 3"/>
    <property type="match status" value="1"/>
</dbReference>
<evidence type="ECO:0000256" key="3">
    <source>
        <dbReference type="ARBA" id="ARBA00012513"/>
    </source>
</evidence>
<comment type="subunit">
    <text evidence="2">Monomer.</text>
</comment>
<evidence type="ECO:0000256" key="8">
    <source>
        <dbReference type="ARBA" id="ARBA00022741"/>
    </source>
</evidence>
<dbReference type="FunFam" id="1.10.510.10:FF:000571">
    <property type="entry name" value="Maternal embryonic leucine zipper kinase"/>
    <property type="match status" value="1"/>
</dbReference>
<dbReference type="GO" id="GO:0005509">
    <property type="term" value="F:calcium ion binding"/>
    <property type="evidence" value="ECO:0007669"/>
    <property type="project" value="InterPro"/>
</dbReference>
<dbReference type="Gene3D" id="1.10.238.10">
    <property type="entry name" value="EF-hand"/>
    <property type="match status" value="2"/>
</dbReference>
<dbReference type="OrthoDB" id="40902at2759"/>
<feature type="domain" description="EF-hand" evidence="18">
    <location>
        <begin position="408"/>
        <end position="443"/>
    </location>
</feature>
<dbReference type="PROSITE" id="PS50222">
    <property type="entry name" value="EF_HAND_2"/>
    <property type="match status" value="4"/>
</dbReference>
<comment type="caution">
    <text evidence="19">The sequence shown here is derived from an EMBL/GenBank/DDBJ whole genome shotgun (WGS) entry which is preliminary data.</text>
</comment>
<name>A0A812JVL7_9DINO</name>
<dbReference type="InterPro" id="IPR008271">
    <property type="entry name" value="Ser/Thr_kinase_AS"/>
</dbReference>
<keyword evidence="4 16" id="KW-0723">Serine/threonine-protein kinase</keyword>
<evidence type="ECO:0000256" key="7">
    <source>
        <dbReference type="ARBA" id="ARBA00022737"/>
    </source>
</evidence>
<protein>
    <recommendedName>
        <fullName evidence="3">non-specific serine/threonine protein kinase</fullName>
        <ecNumber evidence="3">2.7.11.1</ecNumber>
    </recommendedName>
</protein>
<evidence type="ECO:0000256" key="14">
    <source>
        <dbReference type="ARBA" id="ARBA00048679"/>
    </source>
</evidence>
<dbReference type="Gene3D" id="1.10.510.10">
    <property type="entry name" value="Transferase(Phosphotransferase) domain 1"/>
    <property type="match status" value="1"/>
</dbReference>
<evidence type="ECO:0000256" key="12">
    <source>
        <dbReference type="ARBA" id="ARBA00024334"/>
    </source>
</evidence>
<dbReference type="SUPFAM" id="SSF56112">
    <property type="entry name" value="Protein kinase-like (PK-like)"/>
    <property type="match status" value="1"/>
</dbReference>
<dbReference type="PROSITE" id="PS50011">
    <property type="entry name" value="PROTEIN_KINASE_DOM"/>
    <property type="match status" value="1"/>
</dbReference>
<evidence type="ECO:0000256" key="11">
    <source>
        <dbReference type="ARBA" id="ARBA00022840"/>
    </source>
</evidence>
<dbReference type="InterPro" id="IPR011009">
    <property type="entry name" value="Kinase-like_dom_sf"/>
</dbReference>
<proteinExistence type="inferred from homology"/>
<evidence type="ECO:0000259" key="18">
    <source>
        <dbReference type="PROSITE" id="PS50222"/>
    </source>
</evidence>
<dbReference type="Gene3D" id="3.30.200.20">
    <property type="entry name" value="Phosphorylase Kinase, domain 1"/>
    <property type="match status" value="1"/>
</dbReference>
<feature type="domain" description="EF-hand" evidence="18">
    <location>
        <begin position="444"/>
        <end position="476"/>
    </location>
</feature>
<evidence type="ECO:0000256" key="1">
    <source>
        <dbReference type="ARBA" id="ARBA00001946"/>
    </source>
</evidence>
<keyword evidence="7" id="KW-0677">Repeat</keyword>
<keyword evidence="6" id="KW-0479">Metal-binding</keyword>
<dbReference type="InterPro" id="IPR017441">
    <property type="entry name" value="Protein_kinase_ATP_BS"/>
</dbReference>
<sequence>MAPKKLLSATTTTFSHTFCAENPNKLDDVYSVEKKPLGEGSYGQVCKGVHKDTGAVRAIKAINRHKISDPARFQVEVDIQSSLDHPNIVKLYEVFQDAKRFYLVMEICSGGELFERIVAESEKHDGARAFDERGAATYMQQILGAMSYLHKNNFVHRDIKPENFLMQNTDANAEIKVIDFGLAKHFVPGSGSSMKTRAGTPYYVAPQVLSGAYDEKCDIWSCGVICYILMCGYPPFYGEKDKEILAMVKKGEVKFDPADWSDVSSDAIEFIKLMLTYDPRQRPTAATLLTHKWLTASVSAPVGAVAKDLGHKLKRFQSNSRMKKVALTLIAQQLKDDDLKELRDTFIQLDKNRDGTLSLEEIQTGMRTAKADLPDDIVQIVKNLDTDGSGNIDYTEFMAATLTKKQYLRREVMWAAFRVFDTNGDGVITKDELAKILKEEDNMAYIEKMVQDVDLDSNGEISFDEFCKMMEKDSAGILSGAAQAEDRMLPEV</sequence>
<dbReference type="CDD" id="cd05117">
    <property type="entry name" value="STKc_CAMK"/>
    <property type="match status" value="1"/>
</dbReference>
<reference evidence="19" key="1">
    <citation type="submission" date="2021-02" db="EMBL/GenBank/DDBJ databases">
        <authorList>
            <person name="Dougan E. K."/>
            <person name="Rhodes N."/>
            <person name="Thang M."/>
            <person name="Chan C."/>
        </authorList>
    </citation>
    <scope>NUCLEOTIDE SEQUENCE</scope>
</reference>
<dbReference type="InterPro" id="IPR018247">
    <property type="entry name" value="EF_Hand_1_Ca_BS"/>
</dbReference>
<feature type="domain" description="Protein kinase" evidence="17">
    <location>
        <begin position="31"/>
        <end position="294"/>
    </location>
</feature>
<dbReference type="CDD" id="cd00051">
    <property type="entry name" value="EFh"/>
    <property type="match status" value="1"/>
</dbReference>
<feature type="binding site" evidence="15">
    <location>
        <position position="60"/>
    </location>
    <ligand>
        <name>ATP</name>
        <dbReference type="ChEBI" id="CHEBI:30616"/>
    </ligand>
</feature>
<comment type="catalytic activity">
    <reaction evidence="13">
        <text>L-threonyl-[protein] + ATP = O-phospho-L-threonyl-[protein] + ADP + H(+)</text>
        <dbReference type="Rhea" id="RHEA:46608"/>
        <dbReference type="Rhea" id="RHEA-COMP:11060"/>
        <dbReference type="Rhea" id="RHEA-COMP:11605"/>
        <dbReference type="ChEBI" id="CHEBI:15378"/>
        <dbReference type="ChEBI" id="CHEBI:30013"/>
        <dbReference type="ChEBI" id="CHEBI:30616"/>
        <dbReference type="ChEBI" id="CHEBI:61977"/>
        <dbReference type="ChEBI" id="CHEBI:456216"/>
        <dbReference type="EC" id="2.7.11.1"/>
    </reaction>
</comment>
<dbReference type="Pfam" id="PF00069">
    <property type="entry name" value="Pkinase"/>
    <property type="match status" value="1"/>
</dbReference>
<evidence type="ECO:0000256" key="15">
    <source>
        <dbReference type="PROSITE-ProRule" id="PRU10141"/>
    </source>
</evidence>
<dbReference type="AlphaFoldDB" id="A0A812JVL7"/>
<gene>
    <name evidence="19" type="primary">CPK2</name>
    <name evidence="19" type="ORF">SNAT2548_LOCUS7646</name>
</gene>
<dbReference type="PROSITE" id="PS00108">
    <property type="entry name" value="PROTEIN_KINASE_ST"/>
    <property type="match status" value="1"/>
</dbReference>
<accession>A0A812JVL7</accession>
<comment type="catalytic activity">
    <reaction evidence="14">
        <text>L-seryl-[protein] + ATP = O-phospho-L-seryl-[protein] + ADP + H(+)</text>
        <dbReference type="Rhea" id="RHEA:17989"/>
        <dbReference type="Rhea" id="RHEA-COMP:9863"/>
        <dbReference type="Rhea" id="RHEA-COMP:11604"/>
        <dbReference type="ChEBI" id="CHEBI:15378"/>
        <dbReference type="ChEBI" id="CHEBI:29999"/>
        <dbReference type="ChEBI" id="CHEBI:30616"/>
        <dbReference type="ChEBI" id="CHEBI:83421"/>
        <dbReference type="ChEBI" id="CHEBI:456216"/>
        <dbReference type="EC" id="2.7.11.1"/>
    </reaction>
</comment>
<dbReference type="PROSITE" id="PS00107">
    <property type="entry name" value="PROTEIN_KINASE_ATP"/>
    <property type="match status" value="1"/>
</dbReference>
<comment type="similarity">
    <text evidence="12">Belongs to the protein kinase superfamily. Ser/Thr protein kinase family. CDPK subfamily.</text>
</comment>
<dbReference type="InterPro" id="IPR002048">
    <property type="entry name" value="EF_hand_dom"/>
</dbReference>
<evidence type="ECO:0000256" key="5">
    <source>
        <dbReference type="ARBA" id="ARBA00022679"/>
    </source>
</evidence>
<keyword evidence="8 15" id="KW-0547">Nucleotide-binding</keyword>
<dbReference type="Pfam" id="PF13499">
    <property type="entry name" value="EF-hand_7"/>
    <property type="match status" value="2"/>
</dbReference>
<evidence type="ECO:0000256" key="4">
    <source>
        <dbReference type="ARBA" id="ARBA00022527"/>
    </source>
</evidence>
<keyword evidence="9" id="KW-0418">Kinase</keyword>
<dbReference type="InterPro" id="IPR050205">
    <property type="entry name" value="CDPK_Ser/Thr_kinases"/>
</dbReference>
<dbReference type="SUPFAM" id="SSF47473">
    <property type="entry name" value="EF-hand"/>
    <property type="match status" value="1"/>
</dbReference>
<dbReference type="PANTHER" id="PTHR24349">
    <property type="entry name" value="SERINE/THREONINE-PROTEIN KINASE"/>
    <property type="match status" value="1"/>
</dbReference>
<dbReference type="FunFam" id="1.10.238.10:FF:000003">
    <property type="entry name" value="Calmodulin A"/>
    <property type="match status" value="1"/>
</dbReference>
<evidence type="ECO:0000256" key="16">
    <source>
        <dbReference type="RuleBase" id="RU000304"/>
    </source>
</evidence>
<evidence type="ECO:0000256" key="6">
    <source>
        <dbReference type="ARBA" id="ARBA00022723"/>
    </source>
</evidence>
<dbReference type="EC" id="2.7.11.1" evidence="3"/>
<comment type="cofactor">
    <cofactor evidence="1">
        <name>Mg(2+)</name>
        <dbReference type="ChEBI" id="CHEBI:18420"/>
    </cofactor>
</comment>
<evidence type="ECO:0000256" key="2">
    <source>
        <dbReference type="ARBA" id="ARBA00011245"/>
    </source>
</evidence>
<dbReference type="GO" id="GO:0004674">
    <property type="term" value="F:protein serine/threonine kinase activity"/>
    <property type="evidence" value="ECO:0007669"/>
    <property type="project" value="UniProtKB-KW"/>
</dbReference>
<organism evidence="19 20">
    <name type="scientific">Symbiodinium natans</name>
    <dbReference type="NCBI Taxonomy" id="878477"/>
    <lineage>
        <taxon>Eukaryota</taxon>
        <taxon>Sar</taxon>
        <taxon>Alveolata</taxon>
        <taxon>Dinophyceae</taxon>
        <taxon>Suessiales</taxon>
        <taxon>Symbiodiniaceae</taxon>
        <taxon>Symbiodinium</taxon>
    </lineage>
</organism>
<evidence type="ECO:0000313" key="19">
    <source>
        <dbReference type="EMBL" id="CAE7216556.1"/>
    </source>
</evidence>
<feature type="domain" description="EF-hand" evidence="18">
    <location>
        <begin position="375"/>
        <end position="407"/>
    </location>
</feature>
<evidence type="ECO:0000256" key="10">
    <source>
        <dbReference type="ARBA" id="ARBA00022837"/>
    </source>
</evidence>
<dbReference type="SMART" id="SM00054">
    <property type="entry name" value="EFh"/>
    <property type="match status" value="4"/>
</dbReference>
<dbReference type="EMBL" id="CAJNDS010000538">
    <property type="protein sequence ID" value="CAE7216556.1"/>
    <property type="molecule type" value="Genomic_DNA"/>
</dbReference>
<dbReference type="InterPro" id="IPR000719">
    <property type="entry name" value="Prot_kinase_dom"/>
</dbReference>
<feature type="domain" description="EF-hand" evidence="18">
    <location>
        <begin position="337"/>
        <end position="372"/>
    </location>
</feature>
<keyword evidence="5" id="KW-0808">Transferase</keyword>
<evidence type="ECO:0000259" key="17">
    <source>
        <dbReference type="PROSITE" id="PS50011"/>
    </source>
</evidence>
<evidence type="ECO:0000313" key="20">
    <source>
        <dbReference type="Proteomes" id="UP000604046"/>
    </source>
</evidence>
<keyword evidence="11 15" id="KW-0067">ATP-binding</keyword>
<keyword evidence="10" id="KW-0106">Calcium</keyword>
<dbReference type="Proteomes" id="UP000604046">
    <property type="component" value="Unassembled WGS sequence"/>
</dbReference>
<evidence type="ECO:0000256" key="13">
    <source>
        <dbReference type="ARBA" id="ARBA00047899"/>
    </source>
</evidence>
<dbReference type="SMART" id="SM00220">
    <property type="entry name" value="S_TKc"/>
    <property type="match status" value="1"/>
</dbReference>
<dbReference type="InterPro" id="IPR011992">
    <property type="entry name" value="EF-hand-dom_pair"/>
</dbReference>
<keyword evidence="20" id="KW-1185">Reference proteome</keyword>
<evidence type="ECO:0000256" key="9">
    <source>
        <dbReference type="ARBA" id="ARBA00022777"/>
    </source>
</evidence>